<name>A0A645ITT1_9ZZZZ</name>
<protein>
    <recommendedName>
        <fullName evidence="2">Acetylornithine deacetylase</fullName>
    </recommendedName>
</protein>
<dbReference type="EMBL" id="VSSQ01122934">
    <property type="protein sequence ID" value="MPN54576.1"/>
    <property type="molecule type" value="Genomic_DNA"/>
</dbReference>
<dbReference type="AlphaFoldDB" id="A0A645ITT1"/>
<accession>A0A645ITT1</accession>
<dbReference type="Gene3D" id="3.40.630.10">
    <property type="entry name" value="Zn peptidases"/>
    <property type="match status" value="1"/>
</dbReference>
<reference evidence="1" key="1">
    <citation type="submission" date="2019-08" db="EMBL/GenBank/DDBJ databases">
        <authorList>
            <person name="Kucharzyk K."/>
            <person name="Murdoch R.W."/>
            <person name="Higgins S."/>
            <person name="Loffler F."/>
        </authorList>
    </citation>
    <scope>NUCLEOTIDE SEQUENCE</scope>
</reference>
<dbReference type="GO" id="GO:0016787">
    <property type="term" value="F:hydrolase activity"/>
    <property type="evidence" value="ECO:0007669"/>
    <property type="project" value="InterPro"/>
</dbReference>
<dbReference type="InterPro" id="IPR002933">
    <property type="entry name" value="Peptidase_M20"/>
</dbReference>
<gene>
    <name evidence="1" type="ORF">SDC9_202247</name>
</gene>
<dbReference type="Pfam" id="PF01546">
    <property type="entry name" value="Peptidase_M20"/>
    <property type="match status" value="1"/>
</dbReference>
<proteinExistence type="predicted"/>
<sequence length="83" mass="8628">MAMAARSAIKEAGMEPVSYIRSGCTNGVATAGKRGIPTILFGAGDERLCHMPDECCPLKEIVSAAAVYSILIRNLSANGETGL</sequence>
<evidence type="ECO:0000313" key="1">
    <source>
        <dbReference type="EMBL" id="MPN54576.1"/>
    </source>
</evidence>
<dbReference type="SUPFAM" id="SSF53187">
    <property type="entry name" value="Zn-dependent exopeptidases"/>
    <property type="match status" value="1"/>
</dbReference>
<evidence type="ECO:0008006" key="2">
    <source>
        <dbReference type="Google" id="ProtNLM"/>
    </source>
</evidence>
<comment type="caution">
    <text evidence="1">The sequence shown here is derived from an EMBL/GenBank/DDBJ whole genome shotgun (WGS) entry which is preliminary data.</text>
</comment>
<organism evidence="1">
    <name type="scientific">bioreactor metagenome</name>
    <dbReference type="NCBI Taxonomy" id="1076179"/>
    <lineage>
        <taxon>unclassified sequences</taxon>
        <taxon>metagenomes</taxon>
        <taxon>ecological metagenomes</taxon>
    </lineage>
</organism>